<feature type="compositionally biased region" description="Basic and acidic residues" evidence="1">
    <location>
        <begin position="352"/>
        <end position="362"/>
    </location>
</feature>
<dbReference type="EMBL" id="OX451740">
    <property type="protein sequence ID" value="CAI8615419.1"/>
    <property type="molecule type" value="Genomic_DNA"/>
</dbReference>
<reference evidence="2 3" key="1">
    <citation type="submission" date="2023-01" db="EMBL/GenBank/DDBJ databases">
        <authorList>
            <person name="Kreplak J."/>
        </authorList>
    </citation>
    <scope>NUCLEOTIDE SEQUENCE [LARGE SCALE GENOMIC DNA]</scope>
</reference>
<evidence type="ECO:0000313" key="3">
    <source>
        <dbReference type="Proteomes" id="UP001157006"/>
    </source>
</evidence>
<accession>A0AAV1AY78</accession>
<protein>
    <submittedName>
        <fullName evidence="2">Uncharacterized protein</fullName>
    </submittedName>
</protein>
<sequence>MCAEETKCDVEIYKETRLSSGEKTYMERLKEKGKGHVNVEENEDGEDNESSEDSLNGIHFEDSEEERMHNFYEDIGEGASIGRVDNGDGTSQMDNGQGIHKGLTTTEIQKEHVIEDDYITYKLDNGANDDSDNAGSKKRGGPKGTTKKGSTSKKSKATAENGCEVTAGNESQATAGNGSQATVGNKAQAPTTKNMSHATQPEENYAPTDVTPTQHGVHLSQNSVTLSEAMKIYYGIDPDELEALLNDDDILDIPPLRIDTSPAKNNMPGPKIFIGKCPKASKPVVNPTMSDHVKIMISPKKKSKIVASPIRKSDRLRTLMTKNIEGYGRDPNDPFVIPEEDSTIGSSRRKKKWDDIQKSVTQ</sequence>
<evidence type="ECO:0000313" key="2">
    <source>
        <dbReference type="EMBL" id="CAI8615419.1"/>
    </source>
</evidence>
<feature type="region of interest" description="Disordered" evidence="1">
    <location>
        <begin position="322"/>
        <end position="362"/>
    </location>
</feature>
<keyword evidence="3" id="KW-1185">Reference proteome</keyword>
<dbReference type="Proteomes" id="UP001157006">
    <property type="component" value="Chromosome 5"/>
</dbReference>
<proteinExistence type="predicted"/>
<feature type="compositionally biased region" description="Polar residues" evidence="1">
    <location>
        <begin position="168"/>
        <end position="202"/>
    </location>
</feature>
<gene>
    <name evidence="2" type="ORF">VFH_V178200</name>
</gene>
<name>A0AAV1AY78_VICFA</name>
<feature type="region of interest" description="Disordered" evidence="1">
    <location>
        <begin position="123"/>
        <end position="215"/>
    </location>
</feature>
<feature type="region of interest" description="Disordered" evidence="1">
    <location>
        <begin position="31"/>
        <end position="104"/>
    </location>
</feature>
<dbReference type="AlphaFoldDB" id="A0AAV1AY78"/>
<evidence type="ECO:0000256" key="1">
    <source>
        <dbReference type="SAM" id="MobiDB-lite"/>
    </source>
</evidence>
<feature type="compositionally biased region" description="Acidic residues" evidence="1">
    <location>
        <begin position="40"/>
        <end position="52"/>
    </location>
</feature>
<organism evidence="2 3">
    <name type="scientific">Vicia faba</name>
    <name type="common">Broad bean</name>
    <name type="synonym">Faba vulgaris</name>
    <dbReference type="NCBI Taxonomy" id="3906"/>
    <lineage>
        <taxon>Eukaryota</taxon>
        <taxon>Viridiplantae</taxon>
        <taxon>Streptophyta</taxon>
        <taxon>Embryophyta</taxon>
        <taxon>Tracheophyta</taxon>
        <taxon>Spermatophyta</taxon>
        <taxon>Magnoliopsida</taxon>
        <taxon>eudicotyledons</taxon>
        <taxon>Gunneridae</taxon>
        <taxon>Pentapetalae</taxon>
        <taxon>rosids</taxon>
        <taxon>fabids</taxon>
        <taxon>Fabales</taxon>
        <taxon>Fabaceae</taxon>
        <taxon>Papilionoideae</taxon>
        <taxon>50 kb inversion clade</taxon>
        <taxon>NPAAA clade</taxon>
        <taxon>Hologalegina</taxon>
        <taxon>IRL clade</taxon>
        <taxon>Fabeae</taxon>
        <taxon>Vicia</taxon>
    </lineage>
</organism>